<dbReference type="InterPro" id="IPR036388">
    <property type="entry name" value="WH-like_DNA-bd_sf"/>
</dbReference>
<evidence type="ECO:0000313" key="3">
    <source>
        <dbReference type="EMBL" id="SDH05313.1"/>
    </source>
</evidence>
<dbReference type="Pfam" id="PF00196">
    <property type="entry name" value="GerE"/>
    <property type="match status" value="1"/>
</dbReference>
<dbReference type="STRING" id="200378.SAMN05216553_11555"/>
<protein>
    <submittedName>
        <fullName evidence="3">Regulatory protein, luxR family</fullName>
    </submittedName>
</protein>
<keyword evidence="1" id="KW-0238">DNA-binding</keyword>
<dbReference type="PANTHER" id="PTHR43214">
    <property type="entry name" value="TWO-COMPONENT RESPONSE REGULATOR"/>
    <property type="match status" value="1"/>
</dbReference>
<dbReference type="GO" id="GO:0003677">
    <property type="term" value="F:DNA binding"/>
    <property type="evidence" value="ECO:0007669"/>
    <property type="project" value="UniProtKB-KW"/>
</dbReference>
<dbReference type="Gene3D" id="1.10.10.10">
    <property type="entry name" value="Winged helix-like DNA-binding domain superfamily/Winged helix DNA-binding domain"/>
    <property type="match status" value="1"/>
</dbReference>
<dbReference type="EMBL" id="FNCC01000015">
    <property type="protein sequence ID" value="SDH05313.1"/>
    <property type="molecule type" value="Genomic_DNA"/>
</dbReference>
<sequence>MTNDSKLDGVRRARSELIRNGRWKEADLPEGEPERAAGARVAVLDALRAAHRGTGRTEAADTARHVLRSVDSLDVGTFWRAVLVLTHADEVTTAHRHWACSAHRYGRDVHDVLGARIMLRRRNPCAAARLLDCALGRGVRPRLRVVATAWLVQALVETGELRRARVVLEDRGPAGGHPDEAELLFASGRLLFAEGRAVAALDELLGCGQRLARSGVVNPAVLPWRSAAALAATAAEDHVLARICADKDLVAARRWGAPRAAGLALHAGALARGGDDVRLEEALAHLDLAATADEVLRARHDLAQLLLARGEVGRAREHTRSLREAAAAACCPQWTSEAEDLTCRLLRNDGESALSDQQRRVARLARAGKSNREIAAELHLTLRTVEFHLTAVYRKMGVAGRPGLRRAYVPSA</sequence>
<name>A0A1G7Z999_9PSEU</name>
<dbReference type="PROSITE" id="PS00622">
    <property type="entry name" value="HTH_LUXR_1"/>
    <property type="match status" value="1"/>
</dbReference>
<accession>A0A1G7Z999</accession>
<dbReference type="PRINTS" id="PR00038">
    <property type="entry name" value="HTHLUXR"/>
</dbReference>
<dbReference type="SMART" id="SM00421">
    <property type="entry name" value="HTH_LUXR"/>
    <property type="match status" value="1"/>
</dbReference>
<evidence type="ECO:0000313" key="4">
    <source>
        <dbReference type="Proteomes" id="UP000199623"/>
    </source>
</evidence>
<dbReference type="Proteomes" id="UP000199623">
    <property type="component" value="Unassembled WGS sequence"/>
</dbReference>
<dbReference type="PROSITE" id="PS50043">
    <property type="entry name" value="HTH_LUXR_2"/>
    <property type="match status" value="1"/>
</dbReference>
<dbReference type="InterPro" id="IPR000792">
    <property type="entry name" value="Tscrpt_reg_LuxR_C"/>
</dbReference>
<dbReference type="OrthoDB" id="3178131at2"/>
<organism evidence="3 4">
    <name type="scientific">Lentzea fradiae</name>
    <dbReference type="NCBI Taxonomy" id="200378"/>
    <lineage>
        <taxon>Bacteria</taxon>
        <taxon>Bacillati</taxon>
        <taxon>Actinomycetota</taxon>
        <taxon>Actinomycetes</taxon>
        <taxon>Pseudonocardiales</taxon>
        <taxon>Pseudonocardiaceae</taxon>
        <taxon>Lentzea</taxon>
    </lineage>
</organism>
<dbReference type="GO" id="GO:0006355">
    <property type="term" value="P:regulation of DNA-templated transcription"/>
    <property type="evidence" value="ECO:0007669"/>
    <property type="project" value="InterPro"/>
</dbReference>
<keyword evidence="4" id="KW-1185">Reference proteome</keyword>
<dbReference type="InterPro" id="IPR016032">
    <property type="entry name" value="Sig_transdc_resp-reg_C-effctor"/>
</dbReference>
<dbReference type="CDD" id="cd06170">
    <property type="entry name" value="LuxR_C_like"/>
    <property type="match status" value="1"/>
</dbReference>
<dbReference type="InterPro" id="IPR039420">
    <property type="entry name" value="WalR-like"/>
</dbReference>
<reference evidence="4" key="1">
    <citation type="submission" date="2016-10" db="EMBL/GenBank/DDBJ databases">
        <authorList>
            <person name="Varghese N."/>
            <person name="Submissions S."/>
        </authorList>
    </citation>
    <scope>NUCLEOTIDE SEQUENCE [LARGE SCALE GENOMIC DNA]</scope>
    <source>
        <strain evidence="4">CGMCC 4.3506</strain>
    </source>
</reference>
<dbReference type="SUPFAM" id="SSF46894">
    <property type="entry name" value="C-terminal effector domain of the bipartite response regulators"/>
    <property type="match status" value="1"/>
</dbReference>
<evidence type="ECO:0000259" key="2">
    <source>
        <dbReference type="PROSITE" id="PS50043"/>
    </source>
</evidence>
<gene>
    <name evidence="3" type="ORF">SAMN05216553_11555</name>
</gene>
<dbReference type="AlphaFoldDB" id="A0A1G7Z999"/>
<dbReference type="RefSeq" id="WP_143036105.1">
    <property type="nucleotide sequence ID" value="NZ_FNCC01000015.1"/>
</dbReference>
<evidence type="ECO:0000256" key="1">
    <source>
        <dbReference type="ARBA" id="ARBA00023125"/>
    </source>
</evidence>
<proteinExistence type="predicted"/>
<feature type="domain" description="HTH luxR-type" evidence="2">
    <location>
        <begin position="347"/>
        <end position="412"/>
    </location>
</feature>